<dbReference type="Proteomes" id="UP001054945">
    <property type="component" value="Unassembled WGS sequence"/>
</dbReference>
<evidence type="ECO:0000313" key="1">
    <source>
        <dbReference type="EMBL" id="GIY77667.1"/>
    </source>
</evidence>
<protein>
    <submittedName>
        <fullName evidence="1">Transmembrane channel-like protein 5</fullName>
    </submittedName>
</protein>
<gene>
    <name evidence="1" type="primary">TMC5</name>
    <name evidence="1" type="ORF">CEXT_545621</name>
</gene>
<keyword evidence="1" id="KW-0472">Membrane</keyword>
<keyword evidence="2" id="KW-1185">Reference proteome</keyword>
<name>A0AAV4W4P3_CAEEX</name>
<proteinExistence type="predicted"/>
<dbReference type="AlphaFoldDB" id="A0AAV4W4P3"/>
<accession>A0AAV4W4P3</accession>
<keyword evidence="1" id="KW-0812">Transmembrane</keyword>
<sequence>MAKSRKTKREEEIENRLQNFDNKLQEDEYGYVDTKGKKASSALLLELPSRHLEDILVDEQTEQEKSATSLRRRDSHYRKVRLRHASLNYHKINIGAEKNIPDFKCRSRCR</sequence>
<organism evidence="1 2">
    <name type="scientific">Caerostris extrusa</name>
    <name type="common">Bark spider</name>
    <name type="synonym">Caerostris bankana</name>
    <dbReference type="NCBI Taxonomy" id="172846"/>
    <lineage>
        <taxon>Eukaryota</taxon>
        <taxon>Metazoa</taxon>
        <taxon>Ecdysozoa</taxon>
        <taxon>Arthropoda</taxon>
        <taxon>Chelicerata</taxon>
        <taxon>Arachnida</taxon>
        <taxon>Araneae</taxon>
        <taxon>Araneomorphae</taxon>
        <taxon>Entelegynae</taxon>
        <taxon>Araneoidea</taxon>
        <taxon>Araneidae</taxon>
        <taxon>Caerostris</taxon>
    </lineage>
</organism>
<reference evidence="1 2" key="1">
    <citation type="submission" date="2021-06" db="EMBL/GenBank/DDBJ databases">
        <title>Caerostris extrusa draft genome.</title>
        <authorList>
            <person name="Kono N."/>
            <person name="Arakawa K."/>
        </authorList>
    </citation>
    <scope>NUCLEOTIDE SEQUENCE [LARGE SCALE GENOMIC DNA]</scope>
</reference>
<comment type="caution">
    <text evidence="1">The sequence shown here is derived from an EMBL/GenBank/DDBJ whole genome shotgun (WGS) entry which is preliminary data.</text>
</comment>
<evidence type="ECO:0000313" key="2">
    <source>
        <dbReference type="Proteomes" id="UP001054945"/>
    </source>
</evidence>
<dbReference type="EMBL" id="BPLR01015659">
    <property type="protein sequence ID" value="GIY77667.1"/>
    <property type="molecule type" value="Genomic_DNA"/>
</dbReference>